<dbReference type="SUPFAM" id="SSF48452">
    <property type="entry name" value="TPR-like"/>
    <property type="match status" value="1"/>
</dbReference>
<gene>
    <name evidence="1" type="ORF">OBE_14545</name>
</gene>
<organism evidence="1">
    <name type="scientific">human gut metagenome</name>
    <dbReference type="NCBI Taxonomy" id="408170"/>
    <lineage>
        <taxon>unclassified sequences</taxon>
        <taxon>metagenomes</taxon>
        <taxon>organismal metagenomes</taxon>
    </lineage>
</organism>
<dbReference type="EMBL" id="AJWZ01010036">
    <property type="protein sequence ID" value="EKC49616.1"/>
    <property type="molecule type" value="Genomic_DNA"/>
</dbReference>
<name>K1SR04_9ZZZZ</name>
<sequence>MLKSEAYGEVAPYYLLQIEFKQGNYRYVVENGEELIRRASPRQRAELSRVMAEAWFRLGEYSKPLDYLDAFVQAGGEMGRDENYLYGFSLYRTARYDDAAEYLRK</sequence>
<evidence type="ECO:0000313" key="1">
    <source>
        <dbReference type="EMBL" id="EKC49616.1"/>
    </source>
</evidence>
<protein>
    <submittedName>
        <fullName evidence="1">TPR-domain containing protein</fullName>
    </submittedName>
</protein>
<dbReference type="AlphaFoldDB" id="K1SR04"/>
<dbReference type="Gene3D" id="1.25.40.10">
    <property type="entry name" value="Tetratricopeptide repeat domain"/>
    <property type="match status" value="1"/>
</dbReference>
<comment type="caution">
    <text evidence="1">The sequence shown here is derived from an EMBL/GenBank/DDBJ whole genome shotgun (WGS) entry which is preliminary data.</text>
</comment>
<reference evidence="1" key="1">
    <citation type="journal article" date="2013" name="Environ. Microbiol.">
        <title>Microbiota from the distal guts of lean and obese adolescents exhibit partial functional redundancy besides clear differences in community structure.</title>
        <authorList>
            <person name="Ferrer M."/>
            <person name="Ruiz A."/>
            <person name="Lanza F."/>
            <person name="Haange S.B."/>
            <person name="Oberbach A."/>
            <person name="Till H."/>
            <person name="Bargiela R."/>
            <person name="Campoy C."/>
            <person name="Segura M.T."/>
            <person name="Richter M."/>
            <person name="von Bergen M."/>
            <person name="Seifert J."/>
            <person name="Suarez A."/>
        </authorList>
    </citation>
    <scope>NUCLEOTIDE SEQUENCE</scope>
</reference>
<dbReference type="InterPro" id="IPR011990">
    <property type="entry name" value="TPR-like_helical_dom_sf"/>
</dbReference>
<feature type="non-terminal residue" evidence="1">
    <location>
        <position position="105"/>
    </location>
</feature>
<accession>K1SR04</accession>
<proteinExistence type="predicted"/>